<name>A0A6G1K0I5_9PLEO</name>
<feature type="domain" description="Zn(2)-C6 fungal-type" evidence="5">
    <location>
        <begin position="15"/>
        <end position="44"/>
    </location>
</feature>
<dbReference type="CDD" id="cd00067">
    <property type="entry name" value="GAL4"/>
    <property type="match status" value="1"/>
</dbReference>
<dbReference type="GO" id="GO:0003677">
    <property type="term" value="F:DNA binding"/>
    <property type="evidence" value="ECO:0007669"/>
    <property type="project" value="InterPro"/>
</dbReference>
<dbReference type="Gene3D" id="4.10.240.10">
    <property type="entry name" value="Zn(2)-C6 fungal-type DNA-binding domain"/>
    <property type="match status" value="1"/>
</dbReference>
<dbReference type="Pfam" id="PF04082">
    <property type="entry name" value="Fungal_trans"/>
    <property type="match status" value="1"/>
</dbReference>
<evidence type="ECO:0000313" key="7">
    <source>
        <dbReference type="Proteomes" id="UP000799428"/>
    </source>
</evidence>
<gene>
    <name evidence="6" type="ORF">K504DRAFT_387062</name>
</gene>
<evidence type="ECO:0000256" key="3">
    <source>
        <dbReference type="ARBA" id="ARBA00023242"/>
    </source>
</evidence>
<keyword evidence="7" id="KW-1185">Reference proteome</keyword>
<dbReference type="SUPFAM" id="SSF57701">
    <property type="entry name" value="Zn2/Cys6 DNA-binding domain"/>
    <property type="match status" value="1"/>
</dbReference>
<evidence type="ECO:0000313" key="6">
    <source>
        <dbReference type="EMBL" id="KAF2705907.1"/>
    </source>
</evidence>
<dbReference type="AlphaFoldDB" id="A0A6G1K0I5"/>
<keyword evidence="2" id="KW-0479">Metal-binding</keyword>
<keyword evidence="3" id="KW-0539">Nucleus</keyword>
<dbReference type="GO" id="GO:0006351">
    <property type="term" value="P:DNA-templated transcription"/>
    <property type="evidence" value="ECO:0007669"/>
    <property type="project" value="InterPro"/>
</dbReference>
<dbReference type="SMART" id="SM00066">
    <property type="entry name" value="GAL4"/>
    <property type="match status" value="1"/>
</dbReference>
<dbReference type="GO" id="GO:0008270">
    <property type="term" value="F:zinc ion binding"/>
    <property type="evidence" value="ECO:0007669"/>
    <property type="project" value="InterPro"/>
</dbReference>
<dbReference type="InterPro" id="IPR001138">
    <property type="entry name" value="Zn2Cys6_DnaBD"/>
</dbReference>
<feature type="region of interest" description="Disordered" evidence="4">
    <location>
        <begin position="79"/>
        <end position="107"/>
    </location>
</feature>
<dbReference type="PROSITE" id="PS50048">
    <property type="entry name" value="ZN2_CY6_FUNGAL_2"/>
    <property type="match status" value="1"/>
</dbReference>
<dbReference type="InterPro" id="IPR050613">
    <property type="entry name" value="Sec_Metabolite_Reg"/>
</dbReference>
<dbReference type="InterPro" id="IPR007219">
    <property type="entry name" value="XnlR_reg_dom"/>
</dbReference>
<evidence type="ECO:0000259" key="5">
    <source>
        <dbReference type="PROSITE" id="PS50048"/>
    </source>
</evidence>
<reference evidence="6" key="1">
    <citation type="journal article" date="2020" name="Stud. Mycol.">
        <title>101 Dothideomycetes genomes: a test case for predicting lifestyles and emergence of pathogens.</title>
        <authorList>
            <person name="Haridas S."/>
            <person name="Albert R."/>
            <person name="Binder M."/>
            <person name="Bloem J."/>
            <person name="Labutti K."/>
            <person name="Salamov A."/>
            <person name="Andreopoulos B."/>
            <person name="Baker S."/>
            <person name="Barry K."/>
            <person name="Bills G."/>
            <person name="Bluhm B."/>
            <person name="Cannon C."/>
            <person name="Castanera R."/>
            <person name="Culley D."/>
            <person name="Daum C."/>
            <person name="Ezra D."/>
            <person name="Gonzalez J."/>
            <person name="Henrissat B."/>
            <person name="Kuo A."/>
            <person name="Liang C."/>
            <person name="Lipzen A."/>
            <person name="Lutzoni F."/>
            <person name="Magnuson J."/>
            <person name="Mondo S."/>
            <person name="Nolan M."/>
            <person name="Ohm R."/>
            <person name="Pangilinan J."/>
            <person name="Park H.-J."/>
            <person name="Ramirez L."/>
            <person name="Alfaro M."/>
            <person name="Sun H."/>
            <person name="Tritt A."/>
            <person name="Yoshinaga Y."/>
            <person name="Zwiers L.-H."/>
            <person name="Turgeon B."/>
            <person name="Goodwin S."/>
            <person name="Spatafora J."/>
            <person name="Crous P."/>
            <person name="Grigoriev I."/>
        </authorList>
    </citation>
    <scope>NUCLEOTIDE SEQUENCE</scope>
    <source>
        <strain evidence="6">CBS 279.74</strain>
    </source>
</reference>
<evidence type="ECO:0000256" key="2">
    <source>
        <dbReference type="ARBA" id="ARBA00022723"/>
    </source>
</evidence>
<dbReference type="SMART" id="SM00906">
    <property type="entry name" value="Fungal_trans"/>
    <property type="match status" value="1"/>
</dbReference>
<dbReference type="Pfam" id="PF00172">
    <property type="entry name" value="Zn_clus"/>
    <property type="match status" value="1"/>
</dbReference>
<dbReference type="PANTHER" id="PTHR31001:SF50">
    <property type="entry name" value="ZN(II)2CYS6 TRANSCRIPTION FACTOR (EUROFUNG)"/>
    <property type="match status" value="1"/>
</dbReference>
<dbReference type="OrthoDB" id="435881at2759"/>
<dbReference type="PROSITE" id="PS00463">
    <property type="entry name" value="ZN2_CY6_FUNGAL_1"/>
    <property type="match status" value="1"/>
</dbReference>
<evidence type="ECO:0000256" key="4">
    <source>
        <dbReference type="SAM" id="MobiDB-lite"/>
    </source>
</evidence>
<feature type="compositionally biased region" description="Polar residues" evidence="4">
    <location>
        <begin position="79"/>
        <end position="90"/>
    </location>
</feature>
<comment type="subcellular location">
    <subcellularLocation>
        <location evidence="1">Nucleus</location>
    </subcellularLocation>
</comment>
<dbReference type="EMBL" id="MU005777">
    <property type="protein sequence ID" value="KAF2705907.1"/>
    <property type="molecule type" value="Genomic_DNA"/>
</dbReference>
<dbReference type="InterPro" id="IPR036864">
    <property type="entry name" value="Zn2-C6_fun-type_DNA-bd_sf"/>
</dbReference>
<evidence type="ECO:0000256" key="1">
    <source>
        <dbReference type="ARBA" id="ARBA00004123"/>
    </source>
</evidence>
<dbReference type="PANTHER" id="PTHR31001">
    <property type="entry name" value="UNCHARACTERIZED TRANSCRIPTIONAL REGULATORY PROTEIN"/>
    <property type="match status" value="1"/>
</dbReference>
<accession>A0A6G1K0I5</accession>
<proteinExistence type="predicted"/>
<protein>
    <recommendedName>
        <fullName evidence="5">Zn(2)-C6 fungal-type domain-containing protein</fullName>
    </recommendedName>
</protein>
<sequence length="671" mass="76352">MQETHLPPRTAPGRSCVACKRRKIRCNREEPCSYCTKLGLQCAYPNAKQSEKERCTDDVMSRLQRIELLLERLDAKASISGSTSAQSTGDATPLDHGPLEDTYNSHRTNNGKLVLEEGDERFVSGSFWADLDATEEKDVRPVEPNISIPEYIPSVIANVFPGPRNVFLRSETEAKDLHQLHPSGGVLLSLWQVFVEGVDPVLKILHIPVTQRQLFWASQHLTEIPPAFESLMFAIYFAAVTTVQRPTCCLDLFQEDRQTLLRRYRLGVEEALAKANFMSRPNVTTIQALTMFLICARVSTDKGYIWSMVGLLIRLAMKLGLHRDPAELRISPFMSEMRRRLWWQIYVLDIRTAEDSDMDPFICDHIYNTHFPTNINDADLDTDMKHAVTNAQHRTEMLFTLLRVEVSYAAQKIVFSSNSAAGQKHPRLSLKVTNKFLQEFVANLQDKYFKYCDPQVPICFLAETATRMIVTKMKLTLYHPAQKSHSDVPTETLQDLVVQSIEIIEGVHILRTHDKYARWVWLFEKYVDWDAVAFLLNIISVVPSSVPLERAWDAIDVFFLDWKDRVTDSERWRRLEGLLMKASVSRSTPFCMLLRSDGDALAPTMKSHADYVGLDTAPLMLGPEVDVPPCHTTNESAATGEQSHIDWNFDNFLLAQDMPSWAMAVDGDPLL</sequence>
<dbReference type="GO" id="GO:0000981">
    <property type="term" value="F:DNA-binding transcription factor activity, RNA polymerase II-specific"/>
    <property type="evidence" value="ECO:0007669"/>
    <property type="project" value="InterPro"/>
</dbReference>
<dbReference type="GO" id="GO:0005634">
    <property type="term" value="C:nucleus"/>
    <property type="evidence" value="ECO:0007669"/>
    <property type="project" value="UniProtKB-SubCell"/>
</dbReference>
<dbReference type="Proteomes" id="UP000799428">
    <property type="component" value="Unassembled WGS sequence"/>
</dbReference>
<dbReference type="CDD" id="cd12148">
    <property type="entry name" value="fungal_TF_MHR"/>
    <property type="match status" value="1"/>
</dbReference>
<organism evidence="6 7">
    <name type="scientific">Pleomassaria siparia CBS 279.74</name>
    <dbReference type="NCBI Taxonomy" id="1314801"/>
    <lineage>
        <taxon>Eukaryota</taxon>
        <taxon>Fungi</taxon>
        <taxon>Dikarya</taxon>
        <taxon>Ascomycota</taxon>
        <taxon>Pezizomycotina</taxon>
        <taxon>Dothideomycetes</taxon>
        <taxon>Pleosporomycetidae</taxon>
        <taxon>Pleosporales</taxon>
        <taxon>Pleomassariaceae</taxon>
        <taxon>Pleomassaria</taxon>
    </lineage>
</organism>